<dbReference type="AlphaFoldDB" id="A0A552WN78"/>
<dbReference type="GO" id="GO:0016853">
    <property type="term" value="F:isomerase activity"/>
    <property type="evidence" value="ECO:0007669"/>
    <property type="project" value="UniProtKB-KW"/>
</dbReference>
<name>A0A552WN78_9MICO</name>
<dbReference type="Pfam" id="PF01361">
    <property type="entry name" value="Tautomerase"/>
    <property type="match status" value="1"/>
</dbReference>
<accession>A0A552WN78</accession>
<feature type="domain" description="4-oxalocrotonate tautomerase-like" evidence="2">
    <location>
        <begin position="2"/>
        <end position="60"/>
    </location>
</feature>
<evidence type="ECO:0000313" key="4">
    <source>
        <dbReference type="Proteomes" id="UP000318693"/>
    </source>
</evidence>
<evidence type="ECO:0000313" key="3">
    <source>
        <dbReference type="EMBL" id="TRW44245.1"/>
    </source>
</evidence>
<organism evidence="3 4">
    <name type="scientific">Georgenia yuyongxinii</name>
    <dbReference type="NCBI Taxonomy" id="2589797"/>
    <lineage>
        <taxon>Bacteria</taxon>
        <taxon>Bacillati</taxon>
        <taxon>Actinomycetota</taxon>
        <taxon>Actinomycetes</taxon>
        <taxon>Micrococcales</taxon>
        <taxon>Bogoriellaceae</taxon>
        <taxon>Georgenia</taxon>
    </lineage>
</organism>
<proteinExistence type="predicted"/>
<protein>
    <submittedName>
        <fullName evidence="3">4-oxalocrotonate tautomerase</fullName>
    </submittedName>
</protein>
<dbReference type="SUPFAM" id="SSF55331">
    <property type="entry name" value="Tautomerase/MIF"/>
    <property type="match status" value="1"/>
</dbReference>
<evidence type="ECO:0000259" key="2">
    <source>
        <dbReference type="Pfam" id="PF01361"/>
    </source>
</evidence>
<sequence length="67" mass="7592">MPLVEISLSEGRRPEDLRHLLHQVHEAVRDSLDANPQSIRVIVREVPRSLWAAGDVTLAERDAKEGR</sequence>
<reference evidence="3 4" key="1">
    <citation type="submission" date="2019-07" db="EMBL/GenBank/DDBJ databases">
        <title>Georgenia wutianyii sp. nov. and Georgenia *** sp. nov. isolated from plateau pika (Ochotona curzoniae) in the Qinghai-Tibet plateau of China.</title>
        <authorList>
            <person name="Tian Z."/>
        </authorList>
    </citation>
    <scope>NUCLEOTIDE SEQUENCE [LARGE SCALE GENOMIC DNA]</scope>
    <source>
        <strain evidence="3 4">Z446</strain>
    </source>
</reference>
<keyword evidence="4" id="KW-1185">Reference proteome</keyword>
<comment type="caution">
    <text evidence="3">The sequence shown here is derived from an EMBL/GenBank/DDBJ whole genome shotgun (WGS) entry which is preliminary data.</text>
</comment>
<dbReference type="Proteomes" id="UP000318693">
    <property type="component" value="Unassembled WGS sequence"/>
</dbReference>
<evidence type="ECO:0000256" key="1">
    <source>
        <dbReference type="ARBA" id="ARBA00023235"/>
    </source>
</evidence>
<dbReference type="EMBL" id="VJXR01000049">
    <property type="protein sequence ID" value="TRW44245.1"/>
    <property type="molecule type" value="Genomic_DNA"/>
</dbReference>
<dbReference type="RefSeq" id="WP_143419163.1">
    <property type="nucleotide sequence ID" value="NZ_VJXR01000049.1"/>
</dbReference>
<dbReference type="Gene3D" id="3.30.429.10">
    <property type="entry name" value="Macrophage Migration Inhibitory Factor"/>
    <property type="match status" value="1"/>
</dbReference>
<keyword evidence="1" id="KW-0413">Isomerase</keyword>
<dbReference type="InterPro" id="IPR014347">
    <property type="entry name" value="Tautomerase/MIF_sf"/>
</dbReference>
<gene>
    <name evidence="3" type="ORF">FJ693_14345</name>
</gene>
<dbReference type="InterPro" id="IPR004370">
    <property type="entry name" value="4-OT-like_dom"/>
</dbReference>